<accession>A0A9D4BDF6</accession>
<keyword evidence="2" id="KW-1185">Reference proteome</keyword>
<evidence type="ECO:0000313" key="2">
    <source>
        <dbReference type="Proteomes" id="UP000828390"/>
    </source>
</evidence>
<sequence length="113" mass="12676">MCRTKLSQILTSAVTCHLHIDAMEVFPVNIVFLSRGAWRQYADMCAINAPYNEGKTMHIVKCVLYPAYNFSCRCKCDKPIFEGAQLADNGVYHSGNSTFIYTESVPHGLHKVS</sequence>
<gene>
    <name evidence="1" type="ORF">DPMN_191327</name>
</gene>
<dbReference type="AlphaFoldDB" id="A0A9D4BDF6"/>
<protein>
    <submittedName>
        <fullName evidence="1">Uncharacterized protein</fullName>
    </submittedName>
</protein>
<proteinExistence type="predicted"/>
<dbReference type="EMBL" id="JAIWYP010000058">
    <property type="protein sequence ID" value="KAH3690640.1"/>
    <property type="molecule type" value="Genomic_DNA"/>
</dbReference>
<name>A0A9D4BDF6_DREPO</name>
<dbReference type="Proteomes" id="UP000828390">
    <property type="component" value="Unassembled WGS sequence"/>
</dbReference>
<evidence type="ECO:0000313" key="1">
    <source>
        <dbReference type="EMBL" id="KAH3690640.1"/>
    </source>
</evidence>
<reference evidence="1" key="1">
    <citation type="journal article" date="2019" name="bioRxiv">
        <title>The Genome of the Zebra Mussel, Dreissena polymorpha: A Resource for Invasive Species Research.</title>
        <authorList>
            <person name="McCartney M.A."/>
            <person name="Auch B."/>
            <person name="Kono T."/>
            <person name="Mallez S."/>
            <person name="Zhang Y."/>
            <person name="Obille A."/>
            <person name="Becker A."/>
            <person name="Abrahante J.E."/>
            <person name="Garbe J."/>
            <person name="Badalamenti J.P."/>
            <person name="Herman A."/>
            <person name="Mangelson H."/>
            <person name="Liachko I."/>
            <person name="Sullivan S."/>
            <person name="Sone E.D."/>
            <person name="Koren S."/>
            <person name="Silverstein K.A.T."/>
            <person name="Beckman K.B."/>
            <person name="Gohl D.M."/>
        </authorList>
    </citation>
    <scope>NUCLEOTIDE SEQUENCE</scope>
    <source>
        <strain evidence="1">Duluth1</strain>
        <tissue evidence="1">Whole animal</tissue>
    </source>
</reference>
<reference evidence="1" key="2">
    <citation type="submission" date="2020-11" db="EMBL/GenBank/DDBJ databases">
        <authorList>
            <person name="McCartney M.A."/>
            <person name="Auch B."/>
            <person name="Kono T."/>
            <person name="Mallez S."/>
            <person name="Becker A."/>
            <person name="Gohl D.M."/>
            <person name="Silverstein K.A.T."/>
            <person name="Koren S."/>
            <person name="Bechman K.B."/>
            <person name="Herman A."/>
            <person name="Abrahante J.E."/>
            <person name="Garbe J."/>
        </authorList>
    </citation>
    <scope>NUCLEOTIDE SEQUENCE</scope>
    <source>
        <strain evidence="1">Duluth1</strain>
        <tissue evidence="1">Whole animal</tissue>
    </source>
</reference>
<organism evidence="1 2">
    <name type="scientific">Dreissena polymorpha</name>
    <name type="common">Zebra mussel</name>
    <name type="synonym">Mytilus polymorpha</name>
    <dbReference type="NCBI Taxonomy" id="45954"/>
    <lineage>
        <taxon>Eukaryota</taxon>
        <taxon>Metazoa</taxon>
        <taxon>Spiralia</taxon>
        <taxon>Lophotrochozoa</taxon>
        <taxon>Mollusca</taxon>
        <taxon>Bivalvia</taxon>
        <taxon>Autobranchia</taxon>
        <taxon>Heteroconchia</taxon>
        <taxon>Euheterodonta</taxon>
        <taxon>Imparidentia</taxon>
        <taxon>Neoheterodontei</taxon>
        <taxon>Myida</taxon>
        <taxon>Dreissenoidea</taxon>
        <taxon>Dreissenidae</taxon>
        <taxon>Dreissena</taxon>
    </lineage>
</organism>
<comment type="caution">
    <text evidence="1">The sequence shown here is derived from an EMBL/GenBank/DDBJ whole genome shotgun (WGS) entry which is preliminary data.</text>
</comment>